<keyword evidence="2" id="KW-0433">Leucine-rich repeat</keyword>
<name>A0AAW1GR50_SAPOF</name>
<comment type="caution">
    <text evidence="9">The sequence shown here is derived from an EMBL/GenBank/DDBJ whole genome shotgun (WGS) entry which is preliminary data.</text>
</comment>
<dbReference type="FunFam" id="3.80.10.10:FF:000400">
    <property type="entry name" value="Nuclear pore complex protein NUP107"/>
    <property type="match status" value="1"/>
</dbReference>
<dbReference type="GO" id="GO:0016020">
    <property type="term" value="C:membrane"/>
    <property type="evidence" value="ECO:0007669"/>
    <property type="project" value="UniProtKB-SubCell"/>
</dbReference>
<evidence type="ECO:0000259" key="8">
    <source>
        <dbReference type="Pfam" id="PF12819"/>
    </source>
</evidence>
<dbReference type="InterPro" id="IPR032675">
    <property type="entry name" value="LRR_dom_sf"/>
</dbReference>
<evidence type="ECO:0000256" key="2">
    <source>
        <dbReference type="ARBA" id="ARBA00022614"/>
    </source>
</evidence>
<evidence type="ECO:0000256" key="1">
    <source>
        <dbReference type="ARBA" id="ARBA00004167"/>
    </source>
</evidence>
<reference evidence="9" key="1">
    <citation type="submission" date="2024-03" db="EMBL/GenBank/DDBJ databases">
        <title>WGS assembly of Saponaria officinalis var. Norfolk2.</title>
        <authorList>
            <person name="Jenkins J."/>
            <person name="Shu S."/>
            <person name="Grimwood J."/>
            <person name="Barry K."/>
            <person name="Goodstein D."/>
            <person name="Schmutz J."/>
            <person name="Leebens-Mack J."/>
            <person name="Osbourn A."/>
        </authorList>
    </citation>
    <scope>NUCLEOTIDE SEQUENCE [LARGE SCALE GENOMIC DNA]</scope>
    <source>
        <strain evidence="9">JIC</strain>
    </source>
</reference>
<evidence type="ECO:0000256" key="6">
    <source>
        <dbReference type="SAM" id="SignalP"/>
    </source>
</evidence>
<proteinExistence type="predicted"/>
<feature type="signal peptide" evidence="6">
    <location>
        <begin position="1"/>
        <end position="19"/>
    </location>
</feature>
<keyword evidence="3 6" id="KW-0732">Signal</keyword>
<dbReference type="PANTHER" id="PTHR45631:SF3">
    <property type="entry name" value="OS05G0393100 PROTEIN"/>
    <property type="match status" value="1"/>
</dbReference>
<dbReference type="SUPFAM" id="SSF52058">
    <property type="entry name" value="L domain-like"/>
    <property type="match status" value="1"/>
</dbReference>
<evidence type="ECO:0000256" key="5">
    <source>
        <dbReference type="ARBA" id="ARBA00023136"/>
    </source>
</evidence>
<protein>
    <submittedName>
        <fullName evidence="9">Uncharacterized protein</fullName>
    </submittedName>
</protein>
<feature type="domain" description="Leucine-rich repeat-containing N-terminal plant-type" evidence="7">
    <location>
        <begin position="358"/>
        <end position="394"/>
    </location>
</feature>
<evidence type="ECO:0000259" key="7">
    <source>
        <dbReference type="Pfam" id="PF08263"/>
    </source>
</evidence>
<dbReference type="InterPro" id="IPR001611">
    <property type="entry name" value="Leu-rich_rpt"/>
</dbReference>
<feature type="chain" id="PRO_5043754920" evidence="6">
    <location>
        <begin position="20"/>
        <end position="515"/>
    </location>
</feature>
<evidence type="ECO:0000313" key="10">
    <source>
        <dbReference type="Proteomes" id="UP001443914"/>
    </source>
</evidence>
<organism evidence="9 10">
    <name type="scientific">Saponaria officinalis</name>
    <name type="common">Common soapwort</name>
    <name type="synonym">Lychnis saponaria</name>
    <dbReference type="NCBI Taxonomy" id="3572"/>
    <lineage>
        <taxon>Eukaryota</taxon>
        <taxon>Viridiplantae</taxon>
        <taxon>Streptophyta</taxon>
        <taxon>Embryophyta</taxon>
        <taxon>Tracheophyta</taxon>
        <taxon>Spermatophyta</taxon>
        <taxon>Magnoliopsida</taxon>
        <taxon>eudicotyledons</taxon>
        <taxon>Gunneridae</taxon>
        <taxon>Pentapetalae</taxon>
        <taxon>Caryophyllales</taxon>
        <taxon>Caryophyllaceae</taxon>
        <taxon>Caryophylleae</taxon>
        <taxon>Saponaria</taxon>
    </lineage>
</organism>
<accession>A0AAW1GR50</accession>
<evidence type="ECO:0000313" key="9">
    <source>
        <dbReference type="EMBL" id="KAK9664786.1"/>
    </source>
</evidence>
<dbReference type="EMBL" id="JBDFQZ010000014">
    <property type="protein sequence ID" value="KAK9664786.1"/>
    <property type="molecule type" value="Genomic_DNA"/>
</dbReference>
<dbReference type="InterPro" id="IPR024788">
    <property type="entry name" value="Malectin-like_Carb-bd_dom"/>
</dbReference>
<dbReference type="AlphaFoldDB" id="A0AAW1GR50"/>
<dbReference type="Pfam" id="PF08263">
    <property type="entry name" value="LRRNT_2"/>
    <property type="match status" value="1"/>
</dbReference>
<evidence type="ECO:0000256" key="3">
    <source>
        <dbReference type="ARBA" id="ARBA00022729"/>
    </source>
</evidence>
<keyword evidence="4" id="KW-0677">Repeat</keyword>
<dbReference type="Gene3D" id="3.80.10.10">
    <property type="entry name" value="Ribonuclease Inhibitor"/>
    <property type="match status" value="1"/>
</dbReference>
<dbReference type="Proteomes" id="UP001443914">
    <property type="component" value="Unassembled WGS sequence"/>
</dbReference>
<keyword evidence="10" id="KW-1185">Reference proteome</keyword>
<feature type="domain" description="Malectin-like" evidence="8">
    <location>
        <begin position="27"/>
        <end position="346"/>
    </location>
</feature>
<dbReference type="Pfam" id="PF13855">
    <property type="entry name" value="LRR_8"/>
    <property type="match status" value="1"/>
</dbReference>
<dbReference type="Pfam" id="PF12819">
    <property type="entry name" value="Malectin_like"/>
    <property type="match status" value="1"/>
</dbReference>
<gene>
    <name evidence="9" type="ORF">RND81_14G068200</name>
</gene>
<dbReference type="PANTHER" id="PTHR45631">
    <property type="entry name" value="OS07G0107800 PROTEIN-RELATED"/>
    <property type="match status" value="1"/>
</dbReference>
<comment type="subcellular location">
    <subcellularLocation>
        <location evidence="1">Membrane</location>
        <topology evidence="1">Single-pass membrane protein</topology>
    </subcellularLocation>
</comment>
<sequence>MSSLFSLLLFSLLFSLSFSLPPYSFHINCGGSSEITSEGQQWLPDTDFVSSGTKKPVNMSWVIPVLSTVRSFPKNGNLNKKFCYEIGPVIRSAKYMVRTTYFYGGVNGASYKNPPVFDQIVDGALWGMVNTTDDYGRNMSSYYEGVFQPLGKSMSVCVAINEFTDSDPFISAIELEVLGDSVYNSTDFGKFALSLVARNNFGYQGPMIRSPDDQFDRFWQPFGLSGPITGVSNVSVSGIWNLPPAKIFETRLTVDKGPMELQWPEGSLPRSEYYIALYFADDRASSHREFSISINDVPFISNLNVTSSGVAVFSTKWPLDGVTNLKFTPAAGSDSGPLVNGGEIFDILSVGKKTLVRDAIALESIKKSLHNPPEDWNGDPCFPAKYTWTGIKCSNGTRIRIISINLDSMGVAGTLSPDIAKLTALNTIVLRRNNFYGKIPSSLGKLKHLEILDLGNNHFDGTIPSSLGEIQSLRELHLENNNLRGTIPKSLIQKPGLNSTFSPGNRLSLLSGRKL</sequence>
<dbReference type="Gene3D" id="2.60.120.430">
    <property type="entry name" value="Galactose-binding lectin"/>
    <property type="match status" value="1"/>
</dbReference>
<keyword evidence="5" id="KW-0472">Membrane</keyword>
<evidence type="ECO:0000256" key="4">
    <source>
        <dbReference type="ARBA" id="ARBA00022737"/>
    </source>
</evidence>
<dbReference type="InterPro" id="IPR013210">
    <property type="entry name" value="LRR_N_plant-typ"/>
</dbReference>